<proteinExistence type="predicted"/>
<gene>
    <name evidence="2" type="ORF">NQ314_014358</name>
</gene>
<keyword evidence="1" id="KW-0472">Membrane</keyword>
<keyword evidence="1" id="KW-0812">Transmembrane</keyword>
<protein>
    <submittedName>
        <fullName evidence="2">Uncharacterized protein</fullName>
    </submittedName>
</protein>
<evidence type="ECO:0000313" key="2">
    <source>
        <dbReference type="EMBL" id="KAJ8932878.1"/>
    </source>
</evidence>
<keyword evidence="3" id="KW-1185">Reference proteome</keyword>
<accession>A0AAV8X2K0</accession>
<keyword evidence="1" id="KW-1133">Transmembrane helix</keyword>
<dbReference type="Proteomes" id="UP001162156">
    <property type="component" value="Unassembled WGS sequence"/>
</dbReference>
<name>A0AAV8X2K0_9CUCU</name>
<feature type="transmembrane region" description="Helical" evidence="1">
    <location>
        <begin position="79"/>
        <end position="97"/>
    </location>
</feature>
<dbReference type="EMBL" id="JANEYF010003954">
    <property type="protein sequence ID" value="KAJ8932878.1"/>
    <property type="molecule type" value="Genomic_DNA"/>
</dbReference>
<reference evidence="2" key="1">
    <citation type="journal article" date="2023" name="Insect Mol. Biol.">
        <title>Genome sequencing provides insights into the evolution of gene families encoding plant cell wall-degrading enzymes in longhorned beetles.</title>
        <authorList>
            <person name="Shin N.R."/>
            <person name="Okamura Y."/>
            <person name="Kirsch R."/>
            <person name="Pauchet Y."/>
        </authorList>
    </citation>
    <scope>NUCLEOTIDE SEQUENCE</scope>
    <source>
        <strain evidence="2">RBIC_L_NR</strain>
    </source>
</reference>
<evidence type="ECO:0000256" key="1">
    <source>
        <dbReference type="SAM" id="Phobius"/>
    </source>
</evidence>
<comment type="caution">
    <text evidence="2">The sequence shown here is derived from an EMBL/GenBank/DDBJ whole genome shotgun (WGS) entry which is preliminary data.</text>
</comment>
<organism evidence="2 3">
    <name type="scientific">Rhamnusium bicolor</name>
    <dbReference type="NCBI Taxonomy" id="1586634"/>
    <lineage>
        <taxon>Eukaryota</taxon>
        <taxon>Metazoa</taxon>
        <taxon>Ecdysozoa</taxon>
        <taxon>Arthropoda</taxon>
        <taxon>Hexapoda</taxon>
        <taxon>Insecta</taxon>
        <taxon>Pterygota</taxon>
        <taxon>Neoptera</taxon>
        <taxon>Endopterygota</taxon>
        <taxon>Coleoptera</taxon>
        <taxon>Polyphaga</taxon>
        <taxon>Cucujiformia</taxon>
        <taxon>Chrysomeloidea</taxon>
        <taxon>Cerambycidae</taxon>
        <taxon>Lepturinae</taxon>
        <taxon>Rhagiini</taxon>
        <taxon>Rhamnusium</taxon>
    </lineage>
</organism>
<evidence type="ECO:0000313" key="3">
    <source>
        <dbReference type="Proteomes" id="UP001162156"/>
    </source>
</evidence>
<sequence length="99" mass="11919">MAIIQVATTEQKIRFGEPWLPGNWEYNENSTKADQGPHCFPYWISSIKGNLILNSRCFAIQPTWMSDNRYRIKVFIIKIRIYMFMYCLILLSFYYNYNE</sequence>
<dbReference type="AlphaFoldDB" id="A0AAV8X2K0"/>